<dbReference type="GO" id="GO:0005758">
    <property type="term" value="C:mitochondrial intermembrane space"/>
    <property type="evidence" value="ECO:0007669"/>
    <property type="project" value="UniProtKB-SubCell"/>
</dbReference>
<dbReference type="GeneID" id="117147573"/>
<evidence type="ECO:0000256" key="2">
    <source>
        <dbReference type="ARBA" id="ARBA00004569"/>
    </source>
</evidence>
<evidence type="ECO:0000256" key="9">
    <source>
        <dbReference type="RuleBase" id="RU371123"/>
    </source>
</evidence>
<dbReference type="PANTHER" id="PTHR12645:SF0">
    <property type="entry name" value="FAD-LINKED SULFHYDRYL OXIDASE ALR"/>
    <property type="match status" value="1"/>
</dbReference>
<evidence type="ECO:0000256" key="5">
    <source>
        <dbReference type="ARBA" id="ARBA00023002"/>
    </source>
</evidence>
<dbReference type="FunFam" id="1.20.120.310:FF:000003">
    <property type="entry name" value="Sulfhydryl oxidase"/>
    <property type="match status" value="1"/>
</dbReference>
<dbReference type="EC" id="1.8.3.2" evidence="9"/>
<dbReference type="GO" id="GO:0016971">
    <property type="term" value="F:flavin-dependent sulfhydryl oxidase activity"/>
    <property type="evidence" value="ECO:0007669"/>
    <property type="project" value="InterPro"/>
</dbReference>
<name>A0A6P8KL65_DROMA</name>
<evidence type="ECO:0000313" key="11">
    <source>
        <dbReference type="Proteomes" id="UP000515162"/>
    </source>
</evidence>
<gene>
    <name evidence="12" type="primary">LOC117147573</name>
</gene>
<dbReference type="Gene3D" id="1.20.120.310">
    <property type="entry name" value="ERV/ALR sulfhydryl oxidase domain"/>
    <property type="match status" value="1"/>
</dbReference>
<keyword evidence="11" id="KW-1185">Reference proteome</keyword>
<dbReference type="PANTHER" id="PTHR12645">
    <property type="entry name" value="ALR/ERV"/>
    <property type="match status" value="1"/>
</dbReference>
<dbReference type="RefSeq" id="XP_033170410.1">
    <property type="nucleotide sequence ID" value="XM_033314519.1"/>
</dbReference>
<dbReference type="InterPro" id="IPR039799">
    <property type="entry name" value="ALR/ERV"/>
</dbReference>
<comment type="cofactor">
    <cofactor evidence="1 9">
        <name>FAD</name>
        <dbReference type="ChEBI" id="CHEBI:57692"/>
    </cofactor>
</comment>
<dbReference type="InterPro" id="IPR017905">
    <property type="entry name" value="ERV/ALR_sulphydryl_oxidase"/>
</dbReference>
<evidence type="ECO:0000259" key="10">
    <source>
        <dbReference type="PROSITE" id="PS51324"/>
    </source>
</evidence>
<feature type="domain" description="ERV/ALR sulfhydryl oxidase" evidence="10">
    <location>
        <begin position="192"/>
        <end position="292"/>
    </location>
</feature>
<keyword evidence="3 9" id="KW-0285">Flavoprotein</keyword>
<protein>
    <recommendedName>
        <fullName evidence="9">Sulfhydryl oxidase</fullName>
        <ecNumber evidence="9">1.8.3.2</ecNumber>
    </recommendedName>
</protein>
<evidence type="ECO:0000256" key="7">
    <source>
        <dbReference type="ARBA" id="ARBA00023157"/>
    </source>
</evidence>
<accession>A0A6P8KL65</accession>
<dbReference type="Pfam" id="PF04777">
    <property type="entry name" value="Evr1_Alr"/>
    <property type="match status" value="1"/>
</dbReference>
<comment type="subcellular location">
    <subcellularLocation>
        <location evidence="2">Mitochondrion intermembrane space</location>
    </subcellularLocation>
</comment>
<evidence type="ECO:0000256" key="3">
    <source>
        <dbReference type="ARBA" id="ARBA00022630"/>
    </source>
</evidence>
<evidence type="ECO:0000256" key="8">
    <source>
        <dbReference type="ARBA" id="ARBA00048864"/>
    </source>
</evidence>
<dbReference type="GO" id="GO:0050660">
    <property type="term" value="F:flavin adenine dinucleotide binding"/>
    <property type="evidence" value="ECO:0007669"/>
    <property type="project" value="TreeGrafter"/>
</dbReference>
<keyword evidence="6" id="KW-0496">Mitochondrion</keyword>
<comment type="catalytic activity">
    <reaction evidence="8 9">
        <text>2 R'C(R)SH + O2 = R'C(R)S-S(R)CR' + H2O2</text>
        <dbReference type="Rhea" id="RHEA:17357"/>
        <dbReference type="ChEBI" id="CHEBI:15379"/>
        <dbReference type="ChEBI" id="CHEBI:16240"/>
        <dbReference type="ChEBI" id="CHEBI:16520"/>
        <dbReference type="ChEBI" id="CHEBI:17412"/>
        <dbReference type="EC" id="1.8.3.2"/>
    </reaction>
</comment>
<proteinExistence type="predicted"/>
<keyword evidence="4 9" id="KW-0274">FAD</keyword>
<dbReference type="PROSITE" id="PS51324">
    <property type="entry name" value="ERV_ALR"/>
    <property type="match status" value="1"/>
</dbReference>
<organism evidence="11 12">
    <name type="scientific">Drosophila mauritiana</name>
    <name type="common">Fruit fly</name>
    <dbReference type="NCBI Taxonomy" id="7226"/>
    <lineage>
        <taxon>Eukaryota</taxon>
        <taxon>Metazoa</taxon>
        <taxon>Ecdysozoa</taxon>
        <taxon>Arthropoda</taxon>
        <taxon>Hexapoda</taxon>
        <taxon>Insecta</taxon>
        <taxon>Pterygota</taxon>
        <taxon>Neoptera</taxon>
        <taxon>Endopterygota</taxon>
        <taxon>Diptera</taxon>
        <taxon>Brachycera</taxon>
        <taxon>Muscomorpha</taxon>
        <taxon>Ephydroidea</taxon>
        <taxon>Drosophilidae</taxon>
        <taxon>Drosophila</taxon>
        <taxon>Sophophora</taxon>
    </lineage>
</organism>
<sequence>MPIAYVLFYFKEFQGAKFIRGCSTHKRQLPSHTHVATMRMLFMIFTIAERSFKILELPITPTLLLRRQSHNYGYDYTSPTHIELSREATRLVIRRLQRTVLRLIRDPDFIMSAEANPEMDKEHQESPFAAHRKAGASGAGKQDSNCRTCNDFKSWSKQQRLISNVQSAKVKHMAAAEKLTVNAAEDLPRDDCPLDKVRLGISTWGLLHTMAAFYSDNPTDTEKRDMKTFFEVLSRLYPCEFCAKDFRTDLNVNPINVNSQKELALWLCKFHNRVNDKLGKPLFDCTKVNERWRDGWLDGSCD</sequence>
<dbReference type="SUPFAM" id="SSF69000">
    <property type="entry name" value="FAD-dependent thiol oxidase"/>
    <property type="match status" value="1"/>
</dbReference>
<dbReference type="AlphaFoldDB" id="A0A6P8KL65"/>
<reference evidence="12" key="1">
    <citation type="submission" date="2025-08" db="UniProtKB">
        <authorList>
            <consortium name="RefSeq"/>
        </authorList>
    </citation>
    <scope>IDENTIFICATION</scope>
    <source>
        <strain evidence="12">Mau12</strain>
        <tissue evidence="12">Whole Body</tissue>
    </source>
</reference>
<dbReference type="InterPro" id="IPR036774">
    <property type="entry name" value="ERV/ALR_sulphydryl_oxid_sf"/>
</dbReference>
<evidence type="ECO:0000256" key="6">
    <source>
        <dbReference type="ARBA" id="ARBA00023128"/>
    </source>
</evidence>
<keyword evidence="5 9" id="KW-0560">Oxidoreductase</keyword>
<evidence type="ECO:0000313" key="12">
    <source>
        <dbReference type="RefSeq" id="XP_033170410.1"/>
    </source>
</evidence>
<dbReference type="CTD" id="32991"/>
<evidence type="ECO:0000256" key="4">
    <source>
        <dbReference type="ARBA" id="ARBA00022827"/>
    </source>
</evidence>
<dbReference type="Proteomes" id="UP000515162">
    <property type="component" value="Chromosome X"/>
</dbReference>
<evidence type="ECO:0000256" key="1">
    <source>
        <dbReference type="ARBA" id="ARBA00001974"/>
    </source>
</evidence>
<keyword evidence="7" id="KW-1015">Disulfide bond</keyword>